<protein>
    <submittedName>
        <fullName evidence="1">Uncharacterized protein</fullName>
    </submittedName>
</protein>
<accession>A0A2A6E4Z4</accession>
<gene>
    <name evidence="1" type="ORF">CLI86_14050</name>
</gene>
<evidence type="ECO:0000313" key="2">
    <source>
        <dbReference type="Proteomes" id="UP000219259"/>
    </source>
</evidence>
<evidence type="ECO:0000313" key="1">
    <source>
        <dbReference type="EMBL" id="PDP40177.1"/>
    </source>
</evidence>
<proteinExistence type="predicted"/>
<sequence length="116" mass="13119">KETAFHRPLEEMFPVGCKSTVQSELFLSFRKELEARCCGDQLALWKEACTLCLSALGQSSTPRAEVLLQPDQACKETVFHRPLEEMFPVGCKSTVQSELFLSFRKELEARCCGDQL</sequence>
<name>A0A2A6E4Z4_TANFO</name>
<dbReference type="EMBL" id="NSLJ01000127">
    <property type="protein sequence ID" value="PDP40177.1"/>
    <property type="molecule type" value="Genomic_DNA"/>
</dbReference>
<dbReference type="Proteomes" id="UP000219259">
    <property type="component" value="Unassembled WGS sequence"/>
</dbReference>
<feature type="non-terminal residue" evidence="1">
    <location>
        <position position="116"/>
    </location>
</feature>
<feature type="non-terminal residue" evidence="1">
    <location>
        <position position="1"/>
    </location>
</feature>
<comment type="caution">
    <text evidence="1">The sequence shown here is derived from an EMBL/GenBank/DDBJ whole genome shotgun (WGS) entry which is preliminary data.</text>
</comment>
<dbReference type="AlphaFoldDB" id="A0A2A6E4Z4"/>
<reference evidence="1 2" key="1">
    <citation type="submission" date="2017-09" db="EMBL/GenBank/DDBJ databases">
        <title>Phase variable restriction modification systems are present in the genome sequences of periodontal pathogens Prevotella intermedia, Tannerella forsythia and Porphyromonas gingivalis.</title>
        <authorList>
            <person name="Haigh R.D."/>
            <person name="Crawford L."/>
            <person name="Ralph J."/>
            <person name="Wanford J."/>
            <person name="Vartoukian S.R."/>
            <person name="Hijazib K."/>
            <person name="Wade W."/>
            <person name="Oggioni M.R."/>
        </authorList>
    </citation>
    <scope>NUCLEOTIDE SEQUENCE [LARGE SCALE GENOMIC DNA]</scope>
    <source>
        <strain evidence="1 2">WW11663</strain>
    </source>
</reference>
<organism evidence="1 2">
    <name type="scientific">Tannerella forsythia</name>
    <name type="common">Bacteroides forsythus</name>
    <dbReference type="NCBI Taxonomy" id="28112"/>
    <lineage>
        <taxon>Bacteria</taxon>
        <taxon>Pseudomonadati</taxon>
        <taxon>Bacteroidota</taxon>
        <taxon>Bacteroidia</taxon>
        <taxon>Bacteroidales</taxon>
        <taxon>Tannerellaceae</taxon>
        <taxon>Tannerella</taxon>
    </lineage>
</organism>